<dbReference type="Pfam" id="PF13202">
    <property type="entry name" value="EF-hand_5"/>
    <property type="match status" value="1"/>
</dbReference>
<dbReference type="PROSITE" id="PS50222">
    <property type="entry name" value="EF_HAND_2"/>
    <property type="match status" value="1"/>
</dbReference>
<keyword evidence="3" id="KW-1185">Reference proteome</keyword>
<dbReference type="InterPro" id="IPR018247">
    <property type="entry name" value="EF_Hand_1_Ca_BS"/>
</dbReference>
<dbReference type="Proteomes" id="UP000694888">
    <property type="component" value="Unplaced"/>
</dbReference>
<organism evidence="3 4">
    <name type="scientific">Aplysia californica</name>
    <name type="common">California sea hare</name>
    <dbReference type="NCBI Taxonomy" id="6500"/>
    <lineage>
        <taxon>Eukaryota</taxon>
        <taxon>Metazoa</taxon>
        <taxon>Spiralia</taxon>
        <taxon>Lophotrochozoa</taxon>
        <taxon>Mollusca</taxon>
        <taxon>Gastropoda</taxon>
        <taxon>Heterobranchia</taxon>
        <taxon>Euthyneura</taxon>
        <taxon>Tectipleura</taxon>
        <taxon>Aplysiida</taxon>
        <taxon>Aplysioidea</taxon>
        <taxon>Aplysiidae</taxon>
        <taxon>Aplysia</taxon>
    </lineage>
</organism>
<protein>
    <submittedName>
        <fullName evidence="4">Sarcoplasmic calcium-binding proteins I, III, and IV</fullName>
    </submittedName>
</protein>
<dbReference type="GeneID" id="101859596"/>
<gene>
    <name evidence="4" type="primary">LOC101859596</name>
</gene>
<dbReference type="SMART" id="SM00054">
    <property type="entry name" value="EFh"/>
    <property type="match status" value="2"/>
</dbReference>
<name>A0ABM0K301_APLCA</name>
<dbReference type="SUPFAM" id="SSF47473">
    <property type="entry name" value="EF-hand"/>
    <property type="match status" value="1"/>
</dbReference>
<keyword evidence="1" id="KW-0106">Calcium</keyword>
<evidence type="ECO:0000313" key="3">
    <source>
        <dbReference type="Proteomes" id="UP000694888"/>
    </source>
</evidence>
<accession>A0ABM0K301</accession>
<reference evidence="4" key="1">
    <citation type="submission" date="2025-08" db="UniProtKB">
        <authorList>
            <consortium name="RefSeq"/>
        </authorList>
    </citation>
    <scope>IDENTIFICATION</scope>
</reference>
<feature type="domain" description="EF-hand" evidence="2">
    <location>
        <begin position="116"/>
        <end position="143"/>
    </location>
</feature>
<dbReference type="Gene3D" id="1.10.238.10">
    <property type="entry name" value="EF-hand"/>
    <property type="match status" value="1"/>
</dbReference>
<dbReference type="InterPro" id="IPR002048">
    <property type="entry name" value="EF_hand_dom"/>
</dbReference>
<dbReference type="InterPro" id="IPR011992">
    <property type="entry name" value="EF-hand-dom_pair"/>
</dbReference>
<proteinExistence type="predicted"/>
<dbReference type="RefSeq" id="XP_005107567.2">
    <property type="nucleotide sequence ID" value="XM_005107510.3"/>
</dbReference>
<dbReference type="PROSITE" id="PS00018">
    <property type="entry name" value="EF_HAND_1"/>
    <property type="match status" value="1"/>
</dbReference>
<sequence>MPLEVELSPFQKEKLQSYFKFLEPDANGKLESHSLDRILKRIFEFTRWQKDSAKALQCKEIHTAFFEILFEKAVEEGGKRGMASLDDWYHIWAHILPGCKGMSNFPVWLRLMPKMLFDMIDRNGDGLITEEELIRFYREMVKVEDPALEGHTKEAYKDMTDGGRYPLNLDGYEQIFANFLIGKTPHGPGKYIFGCFKHDNTNWQLIAPLSTHDDAHSAKPKEENKIVQEKRPKKFGVLFT</sequence>
<evidence type="ECO:0000313" key="4">
    <source>
        <dbReference type="RefSeq" id="XP_005107567.2"/>
    </source>
</evidence>
<evidence type="ECO:0000259" key="2">
    <source>
        <dbReference type="PROSITE" id="PS50222"/>
    </source>
</evidence>
<evidence type="ECO:0000256" key="1">
    <source>
        <dbReference type="ARBA" id="ARBA00022837"/>
    </source>
</evidence>